<reference evidence="2 3" key="1">
    <citation type="journal article" date="2012" name="PLoS ONE">
        <title>Genome sequence and transcriptome analysis of the radioresistant bacterium Deinococcus gobiensis: insights into the extreme environmental adaptations.</title>
        <authorList>
            <person name="Yuan M."/>
            <person name="Chen M."/>
            <person name="Zhang W."/>
            <person name="Lu W."/>
            <person name="Wang J."/>
            <person name="Yang M."/>
            <person name="Zhao P."/>
            <person name="Tang R."/>
            <person name="Li X."/>
            <person name="Hao Y."/>
            <person name="Zhou Z."/>
            <person name="Zhan Y."/>
            <person name="Yu H."/>
            <person name="Teng C."/>
            <person name="Yan Y."/>
            <person name="Ping S."/>
            <person name="Wang Y."/>
            <person name="Lin M."/>
        </authorList>
    </citation>
    <scope>NUCLEOTIDE SEQUENCE [LARGE SCALE GENOMIC DNA]</scope>
    <source>
        <strain evidence="2 3">I-0</strain>
    </source>
</reference>
<dbReference type="Pfam" id="PF13673">
    <property type="entry name" value="Acetyltransf_10"/>
    <property type="match status" value="1"/>
</dbReference>
<evidence type="ECO:0000259" key="1">
    <source>
        <dbReference type="PROSITE" id="PS51186"/>
    </source>
</evidence>
<dbReference type="Proteomes" id="UP000007575">
    <property type="component" value="Chromosome"/>
</dbReference>
<sequence>MVERSRHRQGYGRALWEARLDWLRAHAPEVRTVVLDTTQHSAPFFARLGFGTVGVRPDFYAPGLDRHDMRLTVPGGA</sequence>
<dbReference type="STRING" id="745776.DGo_CA0897"/>
<keyword evidence="3" id="KW-1185">Reference proteome</keyword>
<evidence type="ECO:0000313" key="2">
    <source>
        <dbReference type="EMBL" id="AFD24824.1"/>
    </source>
</evidence>
<evidence type="ECO:0000313" key="3">
    <source>
        <dbReference type="Proteomes" id="UP000007575"/>
    </source>
</evidence>
<name>H8GYH1_DEIGI</name>
<protein>
    <submittedName>
        <fullName evidence="2">Acetyltransferase, GNAT family protein</fullName>
    </submittedName>
</protein>
<proteinExistence type="predicted"/>
<dbReference type="InterPro" id="IPR000182">
    <property type="entry name" value="GNAT_dom"/>
</dbReference>
<dbReference type="AlphaFoldDB" id="H8GYH1"/>
<dbReference type="Gene3D" id="3.40.630.30">
    <property type="match status" value="1"/>
</dbReference>
<feature type="domain" description="N-acetyltransferase" evidence="1">
    <location>
        <begin position="1"/>
        <end position="74"/>
    </location>
</feature>
<organism evidence="2 3">
    <name type="scientific">Deinococcus gobiensis (strain DSM 21396 / JCM 16679 / CGMCC 1.7299 / I-0)</name>
    <dbReference type="NCBI Taxonomy" id="745776"/>
    <lineage>
        <taxon>Bacteria</taxon>
        <taxon>Thermotogati</taxon>
        <taxon>Deinococcota</taxon>
        <taxon>Deinococci</taxon>
        <taxon>Deinococcales</taxon>
        <taxon>Deinococcaceae</taxon>
        <taxon>Deinococcus</taxon>
    </lineage>
</organism>
<dbReference type="PATRIC" id="fig|745776.4.peg.921"/>
<keyword evidence="2" id="KW-0808">Transferase</keyword>
<dbReference type="GO" id="GO:0016747">
    <property type="term" value="F:acyltransferase activity, transferring groups other than amino-acyl groups"/>
    <property type="evidence" value="ECO:0007669"/>
    <property type="project" value="InterPro"/>
</dbReference>
<dbReference type="KEGG" id="dgo:DGo_CA0897"/>
<accession>H8GYH1</accession>
<dbReference type="SUPFAM" id="SSF55729">
    <property type="entry name" value="Acyl-CoA N-acyltransferases (Nat)"/>
    <property type="match status" value="1"/>
</dbReference>
<dbReference type="InterPro" id="IPR016181">
    <property type="entry name" value="Acyl_CoA_acyltransferase"/>
</dbReference>
<dbReference type="EMBL" id="CP002191">
    <property type="protein sequence ID" value="AFD24824.1"/>
    <property type="molecule type" value="Genomic_DNA"/>
</dbReference>
<gene>
    <name evidence="2" type="ordered locus">DGo_CA0897</name>
</gene>
<dbReference type="HOGENOM" id="CLU_2732492_0_0_0"/>
<dbReference type="eggNOG" id="COG0456">
    <property type="taxonomic scope" value="Bacteria"/>
</dbReference>
<dbReference type="PROSITE" id="PS51186">
    <property type="entry name" value="GNAT"/>
    <property type="match status" value="1"/>
</dbReference>